<dbReference type="InterPro" id="IPR014030">
    <property type="entry name" value="Ketoacyl_synth_N"/>
</dbReference>
<dbReference type="PROSITE" id="PS52004">
    <property type="entry name" value="KS3_2"/>
    <property type="match status" value="1"/>
</dbReference>
<evidence type="ECO:0000313" key="7">
    <source>
        <dbReference type="EMBL" id="KAF5466334.1"/>
    </source>
</evidence>
<dbReference type="CDD" id="cd00834">
    <property type="entry name" value="KAS_I_II"/>
    <property type="match status" value="1"/>
</dbReference>
<dbReference type="Pfam" id="PF02801">
    <property type="entry name" value="Ketoacyl-synt_C"/>
    <property type="match status" value="1"/>
</dbReference>
<accession>A0A833XHA8</accession>
<dbReference type="InterPro" id="IPR018201">
    <property type="entry name" value="Ketoacyl_synth_AS"/>
</dbReference>
<dbReference type="GO" id="GO:0004315">
    <property type="term" value="F:3-oxoacyl-[acyl-carrier-protein] synthase activity"/>
    <property type="evidence" value="ECO:0007669"/>
    <property type="project" value="UniProtKB-EC"/>
</dbReference>
<comment type="caution">
    <text evidence="7">The sequence shown here is derived from an EMBL/GenBank/DDBJ whole genome shotgun (WGS) entry which is preliminary data.</text>
</comment>
<evidence type="ECO:0000256" key="3">
    <source>
        <dbReference type="ARBA" id="ARBA00022679"/>
    </source>
</evidence>
<evidence type="ECO:0000313" key="8">
    <source>
        <dbReference type="Proteomes" id="UP000619265"/>
    </source>
</evidence>
<dbReference type="AlphaFoldDB" id="A0A833XHA8"/>
<reference evidence="7" key="2">
    <citation type="submission" date="2020-03" db="EMBL/GenBank/DDBJ databases">
        <title>Walnut 2.0.</title>
        <authorList>
            <person name="Marrano A."/>
            <person name="Britton M."/>
            <person name="Zimin A.V."/>
            <person name="Zaini P.A."/>
            <person name="Workman R."/>
            <person name="Puiu D."/>
            <person name="Bianco L."/>
            <person name="Allen B.J."/>
            <person name="Troggio M."/>
            <person name="Leslie C.A."/>
            <person name="Timp W."/>
            <person name="Dendekar A."/>
            <person name="Salzberg S.L."/>
            <person name="Neale D.B."/>
        </authorList>
    </citation>
    <scope>NUCLEOTIDE SEQUENCE</scope>
    <source>
        <tissue evidence="7">Leaves</tissue>
    </source>
</reference>
<dbReference type="Gene3D" id="3.40.47.10">
    <property type="match status" value="2"/>
</dbReference>
<feature type="signal peptide" evidence="5">
    <location>
        <begin position="1"/>
        <end position="17"/>
    </location>
</feature>
<protein>
    <recommendedName>
        <fullName evidence="2">beta-ketoacyl-[acyl-carrier-protein] synthase I</fullName>
        <ecNumber evidence="2">2.3.1.41</ecNumber>
    </recommendedName>
</protein>
<dbReference type="PROSITE" id="PS00606">
    <property type="entry name" value="KS3_1"/>
    <property type="match status" value="1"/>
</dbReference>
<dbReference type="Proteomes" id="UP000619265">
    <property type="component" value="Unassembled WGS sequence"/>
</dbReference>
<dbReference type="PANTHER" id="PTHR11712:SF349">
    <property type="entry name" value="BETA-KETOACYL-[ACYL-CARRIER-PROTEIN] SYNTHASE I"/>
    <property type="match status" value="1"/>
</dbReference>
<reference evidence="7" key="1">
    <citation type="submission" date="2015-10" db="EMBL/GenBank/DDBJ databases">
        <authorList>
            <person name="Martinez-Garcia P.J."/>
            <person name="Crepeau M.W."/>
            <person name="Puiu D."/>
            <person name="Gonzalez-Ibeas D."/>
            <person name="Whalen J."/>
            <person name="Stevens K."/>
            <person name="Paul R."/>
            <person name="Butterfield T."/>
            <person name="Britton M."/>
            <person name="Reagan R."/>
            <person name="Chakraborty S."/>
            <person name="Walawage S.L."/>
            <person name="Vasquez-Gross H.A."/>
            <person name="Cardeno C."/>
            <person name="Famula R."/>
            <person name="Pratt K."/>
            <person name="Kuruganti S."/>
            <person name="Aradhya M.K."/>
            <person name="Leslie C.A."/>
            <person name="Dandekar A.M."/>
            <person name="Salzberg S.L."/>
            <person name="Wegrzyn J.L."/>
            <person name="Langley C.H."/>
            <person name="Neale D.B."/>
        </authorList>
    </citation>
    <scope>NUCLEOTIDE SEQUENCE</scope>
    <source>
        <tissue evidence="7">Leaves</tissue>
    </source>
</reference>
<dbReference type="PANTHER" id="PTHR11712">
    <property type="entry name" value="POLYKETIDE SYNTHASE-RELATED"/>
    <property type="match status" value="1"/>
</dbReference>
<dbReference type="InterPro" id="IPR020841">
    <property type="entry name" value="PKS_Beta-ketoAc_synthase_dom"/>
</dbReference>
<proteinExistence type="inferred from homology"/>
<evidence type="ECO:0000256" key="1">
    <source>
        <dbReference type="ARBA" id="ARBA00008467"/>
    </source>
</evidence>
<dbReference type="InterPro" id="IPR016039">
    <property type="entry name" value="Thiolase-like"/>
</dbReference>
<evidence type="ECO:0000256" key="5">
    <source>
        <dbReference type="SAM" id="SignalP"/>
    </source>
</evidence>
<dbReference type="InterPro" id="IPR000794">
    <property type="entry name" value="Beta-ketoacyl_synthase"/>
</dbReference>
<dbReference type="GO" id="GO:0006633">
    <property type="term" value="P:fatty acid biosynthetic process"/>
    <property type="evidence" value="ECO:0007669"/>
    <property type="project" value="InterPro"/>
</dbReference>
<feature type="domain" description="Ketosynthase family 3 (KS3)" evidence="6">
    <location>
        <begin position="154"/>
        <end position="522"/>
    </location>
</feature>
<evidence type="ECO:0000256" key="4">
    <source>
        <dbReference type="RuleBase" id="RU003694"/>
    </source>
</evidence>
<evidence type="ECO:0000259" key="6">
    <source>
        <dbReference type="PROSITE" id="PS52004"/>
    </source>
</evidence>
<dbReference type="Gramene" id="Jr07_27160_p1">
    <property type="protein sequence ID" value="cds.Jr07_27160_p1"/>
    <property type="gene ID" value="Jr07_27160"/>
</dbReference>
<sequence length="524" mass="56025">MASSALASPLCTWLVAACASVAFEKDQLTSSSMFHSPKRLSQWAKRKKLVLKYITRGGAGFASNLLSCNSGVQNLMSSSLAFEPCNEYNSSKGHYSSITFCGDTGFSLFGSKKARNRRQRCINRGANSVSGNTLAVAVRPANGVITEKKQLVKQRRVVVTGMGVVTPIGDNPDVFYDNLLEGVSGISEIQSFDCSPFPTKIAGEIKYFSPDGWVSPKLSKRADKFTLYSLTAGKKALADAGITEEVLGKLDKNRCGIIIGSALGGMRIFHDAIEALEVSYRKMNPFCIPFATTNIGSAILAMDLGWMGPNYSISTACATSNFCILNASHHIMSGESKRDGFVIGDGAGVLLLEDLEHAKRRGAKIYAEFLGGSVSCDAYHVTKPHPDGTGIVVCIEKALANSGVAKEDVNYINAYASSTPMGDLNEYRALIHCFGKNPELKVNSTKSMTGHLLGASGAVEAVATVKAIQAGWVHPNLNLESPDEGMDMNVVVGPRKEPLDIKVALSNSFGFGGHNSSILFAPYK</sequence>
<comment type="similarity">
    <text evidence="1 4">Belongs to the thiolase-like superfamily. Beta-ketoacyl-ACP synthases family.</text>
</comment>
<organism evidence="7 8">
    <name type="scientific">Juglans regia</name>
    <name type="common">English walnut</name>
    <dbReference type="NCBI Taxonomy" id="51240"/>
    <lineage>
        <taxon>Eukaryota</taxon>
        <taxon>Viridiplantae</taxon>
        <taxon>Streptophyta</taxon>
        <taxon>Embryophyta</taxon>
        <taxon>Tracheophyta</taxon>
        <taxon>Spermatophyta</taxon>
        <taxon>Magnoliopsida</taxon>
        <taxon>eudicotyledons</taxon>
        <taxon>Gunneridae</taxon>
        <taxon>Pentapetalae</taxon>
        <taxon>rosids</taxon>
        <taxon>fabids</taxon>
        <taxon>Fagales</taxon>
        <taxon>Juglandaceae</taxon>
        <taxon>Juglans</taxon>
    </lineage>
</organism>
<dbReference type="EMBL" id="LIHL02000007">
    <property type="protein sequence ID" value="KAF5466334.1"/>
    <property type="molecule type" value="Genomic_DNA"/>
</dbReference>
<dbReference type="Pfam" id="PF00109">
    <property type="entry name" value="ketoacyl-synt"/>
    <property type="match status" value="1"/>
</dbReference>
<dbReference type="EC" id="2.3.1.41" evidence="2"/>
<feature type="chain" id="PRO_5032664888" description="beta-ketoacyl-[acyl-carrier-protein] synthase I" evidence="5">
    <location>
        <begin position="18"/>
        <end position="524"/>
    </location>
</feature>
<dbReference type="SMART" id="SM00825">
    <property type="entry name" value="PKS_KS"/>
    <property type="match status" value="1"/>
</dbReference>
<gene>
    <name evidence="7" type="ORF">F2P56_016270</name>
</gene>
<dbReference type="SUPFAM" id="SSF53901">
    <property type="entry name" value="Thiolase-like"/>
    <property type="match status" value="2"/>
</dbReference>
<name>A0A833XHA8_JUGRE</name>
<dbReference type="InterPro" id="IPR014031">
    <property type="entry name" value="Ketoacyl_synth_C"/>
</dbReference>
<keyword evidence="5" id="KW-0732">Signal</keyword>
<keyword evidence="3 4" id="KW-0808">Transferase</keyword>
<evidence type="ECO:0000256" key="2">
    <source>
        <dbReference type="ARBA" id="ARBA00013191"/>
    </source>
</evidence>